<evidence type="ECO:0000256" key="4">
    <source>
        <dbReference type="ARBA" id="ARBA00022643"/>
    </source>
</evidence>
<feature type="binding site" evidence="11">
    <location>
        <begin position="281"/>
        <end position="282"/>
    </location>
    <ligand>
        <name>FMN</name>
        <dbReference type="ChEBI" id="CHEBI:58210"/>
    </ligand>
</feature>
<protein>
    <recommendedName>
        <fullName evidence="11">Isopentenyl-diphosphate delta-isomerase</fullName>
        <shortName evidence="11">IPP isomerase</shortName>
        <ecNumber evidence="11">5.3.3.2</ecNumber>
    </recommendedName>
    <alternativeName>
        <fullName evidence="11">Isopentenyl diphosphate:dimethylallyl diphosphate isomerase</fullName>
    </alternativeName>
    <alternativeName>
        <fullName evidence="11">Isopentenyl pyrophosphate isomerase</fullName>
    </alternativeName>
    <alternativeName>
        <fullName evidence="11">Type 2 isopentenyl diphosphate isomerase</fullName>
        <shortName evidence="11">IDI-2</shortName>
    </alternativeName>
</protein>
<dbReference type="GO" id="GO:0016491">
    <property type="term" value="F:oxidoreductase activity"/>
    <property type="evidence" value="ECO:0007669"/>
    <property type="project" value="InterPro"/>
</dbReference>
<keyword evidence="9 11" id="KW-0413">Isomerase</keyword>
<dbReference type="GO" id="GO:0008299">
    <property type="term" value="P:isoprenoid biosynthetic process"/>
    <property type="evidence" value="ECO:0007669"/>
    <property type="project" value="UniProtKB-UniRule"/>
</dbReference>
<dbReference type="CDD" id="cd02811">
    <property type="entry name" value="IDI-2_FMN"/>
    <property type="match status" value="1"/>
</dbReference>
<dbReference type="STRING" id="457570.Nther_1637"/>
<feature type="binding site" evidence="11">
    <location>
        <begin position="92"/>
        <end position="94"/>
    </location>
    <ligand>
        <name>substrate</name>
    </ligand>
</feature>
<comment type="subunit">
    <text evidence="10 11">Homooctamer. Dimer of tetramers.</text>
</comment>
<dbReference type="PIRSF" id="PIRSF003314">
    <property type="entry name" value="IPP_isomerase"/>
    <property type="match status" value="1"/>
</dbReference>
<comment type="cofactor">
    <cofactor evidence="11">
        <name>Mg(2+)</name>
        <dbReference type="ChEBI" id="CHEBI:18420"/>
    </cofactor>
</comment>
<dbReference type="GO" id="GO:0004452">
    <property type="term" value="F:isopentenyl-diphosphate delta-isomerase activity"/>
    <property type="evidence" value="ECO:0007669"/>
    <property type="project" value="UniProtKB-UniRule"/>
</dbReference>
<feature type="binding site" evidence="11">
    <location>
        <begin position="7"/>
        <end position="8"/>
    </location>
    <ligand>
        <name>substrate</name>
    </ligand>
</feature>
<feature type="binding site" evidence="11">
    <location>
        <position position="151"/>
    </location>
    <ligand>
        <name>substrate</name>
    </ligand>
</feature>
<feature type="binding site" evidence="11">
    <location>
        <position position="213"/>
    </location>
    <ligand>
        <name>FMN</name>
        <dbReference type="ChEBI" id="CHEBI:58210"/>
    </ligand>
</feature>
<dbReference type="Gene3D" id="3.20.20.70">
    <property type="entry name" value="Aldolase class I"/>
    <property type="match status" value="1"/>
</dbReference>
<evidence type="ECO:0000259" key="12">
    <source>
        <dbReference type="Pfam" id="PF01070"/>
    </source>
</evidence>
<name>B2A4N6_NATTJ</name>
<dbReference type="OrthoDB" id="9795032at2"/>
<evidence type="ECO:0000256" key="1">
    <source>
        <dbReference type="ARBA" id="ARBA00001917"/>
    </source>
</evidence>
<dbReference type="eggNOG" id="COG1304">
    <property type="taxonomic scope" value="Bacteria"/>
</dbReference>
<keyword evidence="4 11" id="KW-0288">FMN</keyword>
<dbReference type="PANTHER" id="PTHR43665">
    <property type="entry name" value="ISOPENTENYL-DIPHOSPHATE DELTA-ISOMERASE"/>
    <property type="match status" value="1"/>
</dbReference>
<comment type="cofactor">
    <cofactor evidence="1 11">
        <name>FMN</name>
        <dbReference type="ChEBI" id="CHEBI:58210"/>
    </cofactor>
</comment>
<keyword evidence="3 11" id="KW-0285">Flavoprotein</keyword>
<dbReference type="FunCoup" id="B2A4N6">
    <property type="interactions" value="55"/>
</dbReference>
<evidence type="ECO:0000256" key="10">
    <source>
        <dbReference type="ARBA" id="ARBA00025810"/>
    </source>
</evidence>
<feature type="binding site" evidence="11">
    <location>
        <position position="208"/>
    </location>
    <ligand>
        <name>FMN</name>
        <dbReference type="ChEBI" id="CHEBI:58210"/>
    </ligand>
</feature>
<feature type="binding site" evidence="11">
    <location>
        <position position="183"/>
    </location>
    <ligand>
        <name>FMN</name>
        <dbReference type="ChEBI" id="CHEBI:58210"/>
    </ligand>
</feature>
<dbReference type="GO" id="GO:0005737">
    <property type="term" value="C:cytoplasm"/>
    <property type="evidence" value="ECO:0007669"/>
    <property type="project" value="UniProtKB-SubCell"/>
</dbReference>
<dbReference type="HOGENOM" id="CLU_065515_0_0_9"/>
<reference evidence="13 14" key="1">
    <citation type="submission" date="2008-04" db="EMBL/GenBank/DDBJ databases">
        <title>Complete sequence of chromosome of Natranaerobius thermophilus JW/NM-WN-LF.</title>
        <authorList>
            <consortium name="US DOE Joint Genome Institute"/>
            <person name="Copeland A."/>
            <person name="Lucas S."/>
            <person name="Lapidus A."/>
            <person name="Glavina del Rio T."/>
            <person name="Dalin E."/>
            <person name="Tice H."/>
            <person name="Bruce D."/>
            <person name="Goodwin L."/>
            <person name="Pitluck S."/>
            <person name="Chertkov O."/>
            <person name="Brettin T."/>
            <person name="Detter J.C."/>
            <person name="Han C."/>
            <person name="Kuske C.R."/>
            <person name="Schmutz J."/>
            <person name="Larimer F."/>
            <person name="Land M."/>
            <person name="Hauser L."/>
            <person name="Kyrpides N."/>
            <person name="Lykidis A."/>
            <person name="Mesbah N.M."/>
            <person name="Wiegel J."/>
        </authorList>
    </citation>
    <scope>NUCLEOTIDE SEQUENCE [LARGE SCALE GENOMIC DNA]</scope>
    <source>
        <strain evidence="14">ATCC BAA-1301 / DSM 18059 / JW/NM-WN-LF</strain>
    </source>
</reference>
<keyword evidence="14" id="KW-1185">Reference proteome</keyword>
<dbReference type="EC" id="5.3.3.2" evidence="11"/>
<dbReference type="GO" id="GO:0000287">
    <property type="term" value="F:magnesium ion binding"/>
    <property type="evidence" value="ECO:0007669"/>
    <property type="project" value="UniProtKB-UniRule"/>
</dbReference>
<feature type="binding site" evidence="11">
    <location>
        <position position="92"/>
    </location>
    <ligand>
        <name>FMN</name>
        <dbReference type="ChEBI" id="CHEBI:58210"/>
    </ligand>
</feature>
<evidence type="ECO:0000256" key="7">
    <source>
        <dbReference type="ARBA" id="ARBA00022857"/>
    </source>
</evidence>
<dbReference type="KEGG" id="nth:Nther_1637"/>
<dbReference type="EMBL" id="CP001034">
    <property type="protein sequence ID" value="ACB85211.1"/>
    <property type="molecule type" value="Genomic_DNA"/>
</dbReference>
<evidence type="ECO:0000256" key="3">
    <source>
        <dbReference type="ARBA" id="ARBA00022630"/>
    </source>
</evidence>
<evidence type="ECO:0000256" key="11">
    <source>
        <dbReference type="HAMAP-Rule" id="MF_00354"/>
    </source>
</evidence>
<feature type="binding site" evidence="11">
    <location>
        <position position="152"/>
    </location>
    <ligand>
        <name>Mg(2+)</name>
        <dbReference type="ChEBI" id="CHEBI:18420"/>
    </ligand>
</feature>
<keyword evidence="2 11" id="KW-0963">Cytoplasm</keyword>
<organism evidence="13 14">
    <name type="scientific">Natranaerobius thermophilus (strain ATCC BAA-1301 / DSM 18059 / JW/NM-WN-LF)</name>
    <dbReference type="NCBI Taxonomy" id="457570"/>
    <lineage>
        <taxon>Bacteria</taxon>
        <taxon>Bacillati</taxon>
        <taxon>Bacillota</taxon>
        <taxon>Clostridia</taxon>
        <taxon>Natranaerobiales</taxon>
        <taxon>Natranaerobiaceae</taxon>
        <taxon>Natranaerobius</taxon>
    </lineage>
</organism>
<evidence type="ECO:0000256" key="5">
    <source>
        <dbReference type="ARBA" id="ARBA00022723"/>
    </source>
</evidence>
<comment type="function">
    <text evidence="11">Involved in the biosynthesis of isoprenoids. Catalyzes the 1,3-allylic rearrangement of the homoallylic substrate isopentenyl (IPP) to its allylic isomer, dimethylallyl diphosphate (DMAPP).</text>
</comment>
<feature type="domain" description="FMN-dependent dehydrogenase" evidence="12">
    <location>
        <begin position="167"/>
        <end position="324"/>
    </location>
</feature>
<keyword evidence="8 11" id="KW-0414">Isoprene biosynthesis</keyword>
<dbReference type="InterPro" id="IPR011179">
    <property type="entry name" value="IPdP_isomerase"/>
</dbReference>
<dbReference type="HAMAP" id="MF_00354">
    <property type="entry name" value="Idi_2"/>
    <property type="match status" value="1"/>
</dbReference>
<evidence type="ECO:0000313" key="13">
    <source>
        <dbReference type="EMBL" id="ACB85211.1"/>
    </source>
</evidence>
<dbReference type="SUPFAM" id="SSF51395">
    <property type="entry name" value="FMN-linked oxidoreductases"/>
    <property type="match status" value="1"/>
</dbReference>
<dbReference type="InParanoid" id="B2A4N6"/>
<proteinExistence type="inferred from homology"/>
<dbReference type="GO" id="GO:0070402">
    <property type="term" value="F:NADPH binding"/>
    <property type="evidence" value="ECO:0007669"/>
    <property type="project" value="UniProtKB-UniRule"/>
</dbReference>
<dbReference type="InterPro" id="IPR000262">
    <property type="entry name" value="FMN-dep_DH"/>
</dbReference>
<dbReference type="GO" id="GO:0010181">
    <property type="term" value="F:FMN binding"/>
    <property type="evidence" value="ECO:0007669"/>
    <property type="project" value="UniProtKB-UniRule"/>
</dbReference>
<accession>B2A4N6</accession>
<evidence type="ECO:0000256" key="8">
    <source>
        <dbReference type="ARBA" id="ARBA00023229"/>
    </source>
</evidence>
<dbReference type="Proteomes" id="UP000001683">
    <property type="component" value="Chromosome"/>
</dbReference>
<feature type="binding site" evidence="11">
    <location>
        <position position="121"/>
    </location>
    <ligand>
        <name>FMN</name>
        <dbReference type="ChEBI" id="CHEBI:58210"/>
    </ligand>
</feature>
<evidence type="ECO:0000256" key="6">
    <source>
        <dbReference type="ARBA" id="ARBA00022842"/>
    </source>
</evidence>
<dbReference type="PANTHER" id="PTHR43665:SF1">
    <property type="entry name" value="ISOPENTENYL-DIPHOSPHATE DELTA-ISOMERASE"/>
    <property type="match status" value="1"/>
</dbReference>
<gene>
    <name evidence="11" type="primary">fni</name>
    <name evidence="13" type="ordered locus">Nther_1637</name>
</gene>
<comment type="similarity">
    <text evidence="11">Belongs to the IPP isomerase type 2 family.</text>
</comment>
<dbReference type="InterPro" id="IPR013785">
    <property type="entry name" value="Aldolase_TIM"/>
</dbReference>
<feature type="binding site" evidence="11">
    <location>
        <begin position="62"/>
        <end position="64"/>
    </location>
    <ligand>
        <name>FMN</name>
        <dbReference type="ChEBI" id="CHEBI:58210"/>
    </ligand>
</feature>
<keyword evidence="6 11" id="KW-0460">Magnesium</keyword>
<dbReference type="RefSeq" id="WP_012448079.1">
    <property type="nucleotide sequence ID" value="NC_010718.1"/>
</dbReference>
<dbReference type="Pfam" id="PF01070">
    <property type="entry name" value="FMN_dh"/>
    <property type="match status" value="1"/>
</dbReference>
<keyword evidence="7 11" id="KW-0521">NADP</keyword>
<comment type="caution">
    <text evidence="11">Lacks conserved residue(s) required for the propagation of feature annotation.</text>
</comment>
<keyword evidence="5 11" id="KW-0479">Metal-binding</keyword>
<dbReference type="AlphaFoldDB" id="B2A4N6"/>
<evidence type="ECO:0000256" key="2">
    <source>
        <dbReference type="ARBA" id="ARBA00022490"/>
    </source>
</evidence>
<dbReference type="NCBIfam" id="TIGR02151">
    <property type="entry name" value="IPP_isom_2"/>
    <property type="match status" value="1"/>
</dbReference>
<reference evidence="13 14" key="2">
    <citation type="journal article" date="2011" name="J. Bacteriol.">
        <title>Complete genome sequence of the anaerobic, halophilic alkalithermophile Natranaerobius thermophilus JW/NM-WN-LF.</title>
        <authorList>
            <person name="Zhao B."/>
            <person name="Mesbah N.M."/>
            <person name="Dalin E."/>
            <person name="Goodwin L."/>
            <person name="Nolan M."/>
            <person name="Pitluck S."/>
            <person name="Chertkov O."/>
            <person name="Brettin T.S."/>
            <person name="Han J."/>
            <person name="Larimer F.W."/>
            <person name="Land M.L."/>
            <person name="Hauser L."/>
            <person name="Kyrpides N."/>
            <person name="Wiegel J."/>
        </authorList>
    </citation>
    <scope>NUCLEOTIDE SEQUENCE [LARGE SCALE GENOMIC DNA]</scope>
    <source>
        <strain evidence="14">ATCC BAA-1301 / DSM 18059 / JW/NM-WN-LF</strain>
    </source>
</reference>
<comment type="subcellular location">
    <subcellularLocation>
        <location evidence="11">Cytoplasm</location>
    </subcellularLocation>
</comment>
<sequence>MINRSDRKSDHLHLAINQYDTQNILEDIKLLHNCLPECNYDEINLSTSLCGLNFNNPIMINAITGGTQEAYQLNKKIASVAREVNIPMAVGSQKIALEDQNYQDTFEVVRRENPRGVIFANIGAYATPQMAQQICEMIKADGLQIHLNIPQELAMGEGDRSFQGYANNIAKIIDYVDIPVIVKEVGFGVKKEEISKLMDIGVKAVDISGCGGTNFINLENSRLEQPNLPSAKDWGIDTGSSLLEAVESSYHNLDIIASGGFSRSIEITKALALGARCVALAGYPLHILWHYGQDELISQLEQLLTELRSMMLMCGATSISQLCQTPLLITGKLREHADLRGIDVKKYARR</sequence>
<comment type="cofactor">
    <cofactor evidence="11">
        <name>NADPH</name>
        <dbReference type="ChEBI" id="CHEBI:57783"/>
    </cofactor>
</comment>
<comment type="catalytic activity">
    <reaction evidence="11">
        <text>isopentenyl diphosphate = dimethylallyl diphosphate</text>
        <dbReference type="Rhea" id="RHEA:23284"/>
        <dbReference type="ChEBI" id="CHEBI:57623"/>
        <dbReference type="ChEBI" id="CHEBI:128769"/>
        <dbReference type="EC" id="5.3.3.2"/>
    </reaction>
</comment>
<evidence type="ECO:0000256" key="9">
    <source>
        <dbReference type="ARBA" id="ARBA00023235"/>
    </source>
</evidence>
<evidence type="ECO:0000313" key="14">
    <source>
        <dbReference type="Proteomes" id="UP000001683"/>
    </source>
</evidence>